<feature type="compositionally biased region" description="Basic and acidic residues" evidence="1">
    <location>
        <begin position="71"/>
        <end position="80"/>
    </location>
</feature>
<dbReference type="Proteomes" id="UP000652219">
    <property type="component" value="Unassembled WGS sequence"/>
</dbReference>
<accession>A0A8H6JK75</accession>
<evidence type="ECO:0000313" key="3">
    <source>
        <dbReference type="Proteomes" id="UP000652219"/>
    </source>
</evidence>
<evidence type="ECO:0000313" key="2">
    <source>
        <dbReference type="EMBL" id="KAF6814136.1"/>
    </source>
</evidence>
<organism evidence="2 3">
    <name type="scientific">Colletotrichum sojae</name>
    <dbReference type="NCBI Taxonomy" id="2175907"/>
    <lineage>
        <taxon>Eukaryota</taxon>
        <taxon>Fungi</taxon>
        <taxon>Dikarya</taxon>
        <taxon>Ascomycota</taxon>
        <taxon>Pezizomycotina</taxon>
        <taxon>Sordariomycetes</taxon>
        <taxon>Hypocreomycetidae</taxon>
        <taxon>Glomerellales</taxon>
        <taxon>Glomerellaceae</taxon>
        <taxon>Colletotrichum</taxon>
        <taxon>Colletotrichum orchidearum species complex</taxon>
    </lineage>
</organism>
<sequence>MVWRRRQSRSLGLETAYDSVNGAAGPPSPRPSAYLSTTPGSHGRAWKLPLSTTNERRLVTGRLLGPALRGGETDGEREVGGTETRAAARAIPRAPNRGVRGLQVSAVAAVGVGARWWLPSSQYPYPRPGPAALDMGLELKMLASFRGTRAA</sequence>
<dbReference type="AlphaFoldDB" id="A0A8H6JK75"/>
<keyword evidence="3" id="KW-1185">Reference proteome</keyword>
<dbReference type="EMBL" id="WIGN01000046">
    <property type="protein sequence ID" value="KAF6814136.1"/>
    <property type="molecule type" value="Genomic_DNA"/>
</dbReference>
<gene>
    <name evidence="2" type="ORF">CSOJ01_04190</name>
</gene>
<proteinExistence type="predicted"/>
<name>A0A8H6JK75_9PEZI</name>
<feature type="region of interest" description="Disordered" evidence="1">
    <location>
        <begin position="65"/>
        <end position="86"/>
    </location>
</feature>
<feature type="region of interest" description="Disordered" evidence="1">
    <location>
        <begin position="17"/>
        <end position="42"/>
    </location>
</feature>
<evidence type="ECO:0000256" key="1">
    <source>
        <dbReference type="SAM" id="MobiDB-lite"/>
    </source>
</evidence>
<comment type="caution">
    <text evidence="2">The sequence shown here is derived from an EMBL/GenBank/DDBJ whole genome shotgun (WGS) entry which is preliminary data.</text>
</comment>
<protein>
    <submittedName>
        <fullName evidence="2">Uncharacterized protein</fullName>
    </submittedName>
</protein>
<reference evidence="2 3" key="1">
    <citation type="journal article" date="2020" name="Phytopathology">
        <title>Genome Sequence Resources of Colletotrichum truncatum, C. plurivorum, C. musicola, and C. sojae: Four Species Pathogenic to Soybean (Glycine max).</title>
        <authorList>
            <person name="Rogerio F."/>
            <person name="Boufleur T.R."/>
            <person name="Ciampi-Guillardi M."/>
            <person name="Sukno S.A."/>
            <person name="Thon M.R."/>
            <person name="Massola Junior N.S."/>
            <person name="Baroncelli R."/>
        </authorList>
    </citation>
    <scope>NUCLEOTIDE SEQUENCE [LARGE SCALE GENOMIC DNA]</scope>
    <source>
        <strain evidence="2 3">LFN0009</strain>
    </source>
</reference>